<dbReference type="GO" id="GO:0003676">
    <property type="term" value="F:nucleic acid binding"/>
    <property type="evidence" value="ECO:0007669"/>
    <property type="project" value="InterPro"/>
</dbReference>
<dbReference type="Pfam" id="PF00271">
    <property type="entry name" value="Helicase_C"/>
    <property type="match status" value="1"/>
</dbReference>
<dbReference type="OrthoDB" id="196131at2759"/>
<sequence>MVVENLRRMGMRKLTVVQRYAMPLAGPRGVDVLCNAPTGSGKTAAFMLPLISRLVRESAEAPTEAEVVDGEFGVPARPKVLVLAPTRELALQIHMETRKFIFGTPLWCACAYGGSSIKPQLEELAFAPEIIVATPGRLLSMVREDARYVDLSGVQTLVMDEADRMLDMGFEPQLNELLGDYGIPAKNERQTLMFSATFPPQVLRLASYYMRAPPHAARVICGRVGSTVANIKQVLIETPHLREQKLPYLLRVLEAVEAKRENDGEDVGLTLIFCKQKGTAEWLRQQIVEVTPSLAVEELHGSLTQGARLRALDAFATGAAKILVATDVAARGLDMPDVNHVINFDMPTKKSEFDDYIHRIGRTGRAGRKGIATSFYIPGFAEDIGNGPIYENLKLVFEETQNELPGWFLQSRDARGSVGGISSAYDRGFKGGRARRF</sequence>
<dbReference type="PROSITE" id="PS51192">
    <property type="entry name" value="HELICASE_ATP_BIND_1"/>
    <property type="match status" value="1"/>
</dbReference>
<keyword evidence="5 6" id="KW-0067">ATP-binding</keyword>
<dbReference type="InterPro" id="IPR001650">
    <property type="entry name" value="Helicase_C-like"/>
</dbReference>
<dbReference type="eggNOG" id="KOG0335">
    <property type="taxonomic scope" value="Eukaryota"/>
</dbReference>
<dbReference type="OMA" id="ISHELYY"/>
<dbReference type="PROSITE" id="PS51194">
    <property type="entry name" value="HELICASE_CTER"/>
    <property type="match status" value="1"/>
</dbReference>
<dbReference type="SMART" id="SM00490">
    <property type="entry name" value="HELICc"/>
    <property type="match status" value="1"/>
</dbReference>
<dbReference type="Gramene" id="ABO96367">
    <property type="protein sequence ID" value="ABO96367"/>
    <property type="gene ID" value="OSTLU_38897"/>
</dbReference>
<dbReference type="Pfam" id="PF00270">
    <property type="entry name" value="DEAD"/>
    <property type="match status" value="1"/>
</dbReference>
<feature type="domain" description="Helicase C-terminal" evidence="8">
    <location>
        <begin position="248"/>
        <end position="415"/>
    </location>
</feature>
<evidence type="ECO:0000256" key="2">
    <source>
        <dbReference type="ARBA" id="ARBA00022741"/>
    </source>
</evidence>
<reference evidence="9 10" key="1">
    <citation type="journal article" date="2007" name="Proc. Natl. Acad. Sci. U.S.A.">
        <title>The tiny eukaryote Ostreococcus provides genomic insights into the paradox of plankton speciation.</title>
        <authorList>
            <person name="Palenik B."/>
            <person name="Grimwood J."/>
            <person name="Aerts A."/>
            <person name="Rouze P."/>
            <person name="Salamov A."/>
            <person name="Putnam N."/>
            <person name="Dupont C."/>
            <person name="Jorgensen R."/>
            <person name="Derelle E."/>
            <person name="Rombauts S."/>
            <person name="Zhou K."/>
            <person name="Otillar R."/>
            <person name="Merchant S.S."/>
            <person name="Podell S."/>
            <person name="Gaasterland T."/>
            <person name="Napoli C."/>
            <person name="Gendler K."/>
            <person name="Manuell A."/>
            <person name="Tai V."/>
            <person name="Vallon O."/>
            <person name="Piganeau G."/>
            <person name="Jancek S."/>
            <person name="Heijde M."/>
            <person name="Jabbari K."/>
            <person name="Bowler C."/>
            <person name="Lohr M."/>
            <person name="Robbens S."/>
            <person name="Werner G."/>
            <person name="Dubchak I."/>
            <person name="Pazour G.J."/>
            <person name="Ren Q."/>
            <person name="Paulsen I."/>
            <person name="Delwiche C."/>
            <person name="Schmutz J."/>
            <person name="Rokhsar D."/>
            <person name="Van de Peer Y."/>
            <person name="Moreau H."/>
            <person name="Grigoriev I.V."/>
        </authorList>
    </citation>
    <scope>NUCLEOTIDE SEQUENCE [LARGE SCALE GENOMIC DNA]</scope>
    <source>
        <strain evidence="9 10">CCE9901</strain>
    </source>
</reference>
<dbReference type="GO" id="GO:0016787">
    <property type="term" value="F:hydrolase activity"/>
    <property type="evidence" value="ECO:0007669"/>
    <property type="project" value="UniProtKB-KW"/>
</dbReference>
<dbReference type="GO" id="GO:0005524">
    <property type="term" value="F:ATP binding"/>
    <property type="evidence" value="ECO:0007669"/>
    <property type="project" value="UniProtKB-KW"/>
</dbReference>
<dbReference type="InterPro" id="IPR000629">
    <property type="entry name" value="RNA-helicase_DEAD-box_CS"/>
</dbReference>
<dbReference type="EC" id="3.6.4.13" evidence="1"/>
<dbReference type="RefSeq" id="XP_001418074.1">
    <property type="nucleotide sequence ID" value="XM_001418037.1"/>
</dbReference>
<dbReference type="SMART" id="SM00487">
    <property type="entry name" value="DEXDc"/>
    <property type="match status" value="1"/>
</dbReference>
<evidence type="ECO:0000256" key="5">
    <source>
        <dbReference type="ARBA" id="ARBA00022840"/>
    </source>
</evidence>
<dbReference type="KEGG" id="olu:OSTLU_38897"/>
<dbReference type="SUPFAM" id="SSF52540">
    <property type="entry name" value="P-loop containing nucleoside triphosphate hydrolases"/>
    <property type="match status" value="1"/>
</dbReference>
<keyword evidence="2 6" id="KW-0547">Nucleotide-binding</keyword>
<evidence type="ECO:0000256" key="1">
    <source>
        <dbReference type="ARBA" id="ARBA00012552"/>
    </source>
</evidence>
<dbReference type="STRING" id="436017.A4RXX8"/>
<evidence type="ECO:0000313" key="10">
    <source>
        <dbReference type="Proteomes" id="UP000001568"/>
    </source>
</evidence>
<keyword evidence="3 6" id="KW-0378">Hydrolase</keyword>
<dbReference type="PANTHER" id="PTHR47958">
    <property type="entry name" value="ATP-DEPENDENT RNA HELICASE DBP3"/>
    <property type="match status" value="1"/>
</dbReference>
<dbReference type="Proteomes" id="UP000001568">
    <property type="component" value="Chromosome 5"/>
</dbReference>
<accession>A4RXX8</accession>
<dbReference type="GeneID" id="5001959"/>
<dbReference type="InterPro" id="IPR014001">
    <property type="entry name" value="Helicase_ATP-bd"/>
</dbReference>
<protein>
    <recommendedName>
        <fullName evidence="1">RNA helicase</fullName>
        <ecNumber evidence="1">3.6.4.13</ecNumber>
    </recommendedName>
</protein>
<dbReference type="InterPro" id="IPR011545">
    <property type="entry name" value="DEAD/DEAH_box_helicase_dom"/>
</dbReference>
<evidence type="ECO:0000256" key="4">
    <source>
        <dbReference type="ARBA" id="ARBA00022806"/>
    </source>
</evidence>
<name>A4RXX8_OSTLU</name>
<evidence type="ECO:0000259" key="7">
    <source>
        <dbReference type="PROSITE" id="PS51192"/>
    </source>
</evidence>
<gene>
    <name evidence="9" type="ORF">OSTLU_38897</name>
</gene>
<keyword evidence="4 6" id="KW-0347">Helicase</keyword>
<evidence type="ECO:0000259" key="8">
    <source>
        <dbReference type="PROSITE" id="PS51194"/>
    </source>
</evidence>
<dbReference type="HOGENOM" id="CLU_003041_16_3_1"/>
<dbReference type="Gene3D" id="3.40.50.300">
    <property type="entry name" value="P-loop containing nucleotide triphosphate hydrolases"/>
    <property type="match status" value="2"/>
</dbReference>
<dbReference type="PROSITE" id="PS00039">
    <property type="entry name" value="DEAD_ATP_HELICASE"/>
    <property type="match status" value="1"/>
</dbReference>
<dbReference type="GO" id="GO:0003724">
    <property type="term" value="F:RNA helicase activity"/>
    <property type="evidence" value="ECO:0007669"/>
    <property type="project" value="UniProtKB-EC"/>
</dbReference>
<keyword evidence="10" id="KW-1185">Reference proteome</keyword>
<evidence type="ECO:0000256" key="6">
    <source>
        <dbReference type="RuleBase" id="RU000492"/>
    </source>
</evidence>
<organism evidence="9 10">
    <name type="scientific">Ostreococcus lucimarinus (strain CCE9901)</name>
    <dbReference type="NCBI Taxonomy" id="436017"/>
    <lineage>
        <taxon>Eukaryota</taxon>
        <taxon>Viridiplantae</taxon>
        <taxon>Chlorophyta</taxon>
        <taxon>Mamiellophyceae</taxon>
        <taxon>Mamiellales</taxon>
        <taxon>Bathycoccaceae</taxon>
        <taxon>Ostreococcus</taxon>
    </lineage>
</organism>
<evidence type="ECO:0000313" key="9">
    <source>
        <dbReference type="EMBL" id="ABO96367.1"/>
    </source>
</evidence>
<proteinExistence type="inferred from homology"/>
<dbReference type="AlphaFoldDB" id="A4RXX8"/>
<comment type="similarity">
    <text evidence="6">Belongs to the DEAD box helicase family.</text>
</comment>
<feature type="domain" description="Helicase ATP-binding" evidence="7">
    <location>
        <begin position="23"/>
        <end position="216"/>
    </location>
</feature>
<dbReference type="CDD" id="cd18787">
    <property type="entry name" value="SF2_C_DEAD"/>
    <property type="match status" value="1"/>
</dbReference>
<dbReference type="EMBL" id="CP000585">
    <property type="protein sequence ID" value="ABO96367.1"/>
    <property type="molecule type" value="Genomic_DNA"/>
</dbReference>
<dbReference type="InterPro" id="IPR027417">
    <property type="entry name" value="P-loop_NTPase"/>
</dbReference>
<evidence type="ECO:0000256" key="3">
    <source>
        <dbReference type="ARBA" id="ARBA00022801"/>
    </source>
</evidence>